<dbReference type="Gene3D" id="3.40.50.300">
    <property type="entry name" value="P-loop containing nucleotide triphosphate hydrolases"/>
    <property type="match status" value="2"/>
</dbReference>
<organism evidence="3 4">
    <name type="scientific">Flavimobilis rhizosphaerae</name>
    <dbReference type="NCBI Taxonomy" id="2775421"/>
    <lineage>
        <taxon>Bacteria</taxon>
        <taxon>Bacillati</taxon>
        <taxon>Actinomycetota</taxon>
        <taxon>Actinomycetes</taxon>
        <taxon>Micrococcales</taxon>
        <taxon>Jonesiaceae</taxon>
        <taxon>Flavimobilis</taxon>
    </lineage>
</organism>
<dbReference type="SUPFAM" id="SSF52540">
    <property type="entry name" value="P-loop containing nucleoside triphosphate hydrolases"/>
    <property type="match status" value="1"/>
</dbReference>
<evidence type="ECO:0000259" key="2">
    <source>
        <dbReference type="PROSITE" id="PS51194"/>
    </source>
</evidence>
<reference evidence="3 4" key="1">
    <citation type="submission" date="2020-09" db="EMBL/GenBank/DDBJ databases">
        <title>Flavimobilis rhizosphaerae sp. nov., isolated from rhizosphere soil of Spartina alterniflora.</title>
        <authorList>
            <person name="Hanqin C."/>
        </authorList>
    </citation>
    <scope>NUCLEOTIDE SEQUENCE [LARGE SCALE GENOMIC DNA]</scope>
    <source>
        <strain evidence="3 4">GY 10621</strain>
    </source>
</reference>
<feature type="domain" description="Helicase C-terminal" evidence="2">
    <location>
        <begin position="1419"/>
        <end position="1566"/>
    </location>
</feature>
<dbReference type="Proteomes" id="UP000642107">
    <property type="component" value="Unassembled WGS sequence"/>
</dbReference>
<dbReference type="Pfam" id="PF00271">
    <property type="entry name" value="Helicase_C"/>
    <property type="match status" value="1"/>
</dbReference>
<dbReference type="InterPro" id="IPR014001">
    <property type="entry name" value="Helicase_ATP-bd"/>
</dbReference>
<dbReference type="Gene3D" id="3.30.565.10">
    <property type="entry name" value="Histidine kinase-like ATPase, C-terminal domain"/>
    <property type="match status" value="1"/>
</dbReference>
<dbReference type="SMART" id="SM00487">
    <property type="entry name" value="DEXDc"/>
    <property type="match status" value="1"/>
</dbReference>
<dbReference type="NCBIfam" id="NF047352">
    <property type="entry name" value="P_loop_sacsin"/>
    <property type="match status" value="1"/>
</dbReference>
<dbReference type="PROSITE" id="PS51194">
    <property type="entry name" value="HELICASE_CTER"/>
    <property type="match status" value="1"/>
</dbReference>
<dbReference type="InterPro" id="IPR006935">
    <property type="entry name" value="Helicase/UvrB_N"/>
</dbReference>
<gene>
    <name evidence="3" type="ORF">IGS67_06715</name>
</gene>
<evidence type="ECO:0000313" key="4">
    <source>
        <dbReference type="Proteomes" id="UP000642107"/>
    </source>
</evidence>
<dbReference type="InterPro" id="IPR001650">
    <property type="entry name" value="Helicase_C-like"/>
</dbReference>
<feature type="domain" description="Helicase ATP-binding" evidence="1">
    <location>
        <begin position="1175"/>
        <end position="1353"/>
    </location>
</feature>
<keyword evidence="4" id="KW-1185">Reference proteome</keyword>
<accession>A0ABR9DPX6</accession>
<protein>
    <submittedName>
        <fullName evidence="3">DEAD/DEAH box helicase family protein</fullName>
    </submittedName>
</protein>
<dbReference type="Pfam" id="PF04851">
    <property type="entry name" value="ResIII"/>
    <property type="match status" value="1"/>
</dbReference>
<keyword evidence="3" id="KW-0347">Helicase</keyword>
<dbReference type="InterPro" id="IPR027417">
    <property type="entry name" value="P-loop_NTPase"/>
</dbReference>
<evidence type="ECO:0000313" key="3">
    <source>
        <dbReference type="EMBL" id="MBD9699183.1"/>
    </source>
</evidence>
<dbReference type="SUPFAM" id="SSF55874">
    <property type="entry name" value="ATPase domain of HSP90 chaperone/DNA topoisomerase II/histidine kinase"/>
    <property type="match status" value="1"/>
</dbReference>
<evidence type="ECO:0000259" key="1">
    <source>
        <dbReference type="PROSITE" id="PS51192"/>
    </source>
</evidence>
<keyword evidence="3" id="KW-0378">Hydrolase</keyword>
<dbReference type="EMBL" id="JACZDF010000003">
    <property type="protein sequence ID" value="MBD9699183.1"/>
    <property type="molecule type" value="Genomic_DNA"/>
</dbReference>
<dbReference type="InterPro" id="IPR050742">
    <property type="entry name" value="Helicase_Restrict-Modif_Enz"/>
</dbReference>
<dbReference type="InterPro" id="IPR036890">
    <property type="entry name" value="HATPase_C_sf"/>
</dbReference>
<dbReference type="GO" id="GO:0004386">
    <property type="term" value="F:helicase activity"/>
    <property type="evidence" value="ECO:0007669"/>
    <property type="project" value="UniProtKB-KW"/>
</dbReference>
<keyword evidence="3" id="KW-0067">ATP-binding</keyword>
<dbReference type="SMART" id="SM00490">
    <property type="entry name" value="HELICc"/>
    <property type="match status" value="1"/>
</dbReference>
<name>A0ABR9DPX6_9MICO</name>
<dbReference type="RefSeq" id="WP_192279048.1">
    <property type="nucleotide sequence ID" value="NZ_JACZDF010000003.1"/>
</dbReference>
<keyword evidence="3" id="KW-0547">Nucleotide-binding</keyword>
<dbReference type="PANTHER" id="PTHR47396">
    <property type="entry name" value="TYPE I RESTRICTION ENZYME ECOKI R PROTEIN"/>
    <property type="match status" value="1"/>
</dbReference>
<dbReference type="PANTHER" id="PTHR47396:SF1">
    <property type="entry name" value="ATP-DEPENDENT HELICASE IRC3-RELATED"/>
    <property type="match status" value="1"/>
</dbReference>
<proteinExistence type="predicted"/>
<sequence length="1566" mass="173368">MNGWESGNSPLTDLVWRQTDRCLDVYAKDASRVEQDANNELRIAEGGYSNRQIHELLQNAVDAARSGGHRIEVRLTDNALYVANDGAPFTDEGVLAVMASDLSPKGDDRIGRFGIGFKSVLAVSREPQIFSRSVSFGFNAMWARDTIIDAGYKSPRYPTMRLAQVLDPNSSAAADPNLAELMPWASTIIKLPLVGQHDLSSLLRKFPRDFVLFSPHITNMAFVDQTAEGRNGTRGTSTSVSQSVATDGLVTLKVGPETSTWALAKAQHRPSVRAIEDAGRIAGRDVVDVQYAVRVPHDPGEGSFWAYFPTDSRTTLSGYINAPWRLSDDRTQLLAGAFNEEILTQVLPQLVGRALPALTTEARPATAIDVLPARGREARGWSDDIANEPIFRHLRTVPSVPDGTGQLRIPSELRWPDEIDVAWYRAWAEIEQAPTTEWVHPETTTSDERRLKLSRLIGPASDITGWLESLVTDRTASASAEAILLAARIVADSDRLDASKGARIKAGVARARLIRLEDGTFKHPERGRVFVRVSGDEEGHDFVDSELAAQPDVRAALSALGVVVFDRSGELHAHLRTATSREAMSNPARRGEVWSKIWHTTREMPLDTAAAIIREDLGGLVEKRCFVRTHKGDWRAIDSVFLAGAIVPPDGRRDGDRLISPSFHEADDALLRELGAVAAPTRRTSTPREPWRAKHEEALQDHFIAKQSGSKPDREKIIVSGAEPPWPLEPLASMSDAARVAATTHILSLGDSPSWTVRHSTNTSYGTLNAIAPEIWFLRRHALLDTPFGPLRPKRTIRATDDEFGVLPTVDVSDRIAKLLEVGDGPDSLDQEAWTSLLTKANQWVADDADDRRRAEFYTWLGGQIDTPEKLVARVGHTRRATTPEYIGVTDDESTYRSMLDAQVPALFVGSGDDVERLVEYFGMRHGKDMLQEEVVPEPVGDPVHLLDLFPTIDLHLRDNEERSLRVQRCTRIVKMVATPDGQKARPLPALREGELLYLTATTPKTQLLQIARVLTLEHLNDREADRLLELIRTQEANEHRQRIRMATGDDERLVAAVGAEALRGSVPHQALEAIEEKEGAASPTRLARLARATHGVEILAKLRPSLESAGLNPPREWVGRNESRRFCVDLGFPTEWAGFPNSPRPAIEVIDGPAELEGLHDYQVHVMKLIKALVSGIDSFDRGLVGLPTGAGKTRVTVQALVEALRDRLVDQSKPIVWIAQSDELCEQAAESWSYVWRAIGPRAPMTLSRLWTTNEVAAAPGTFQLVIATVSKLNSIVSRPDNAYEWLRDPSVVVVDEAHTSIAPIYTNVLEWLGRSSRGKKKRGSLIGLTATPFRGATTDNTEQTERLAKRYDQNRLDRGAFLTNNELLELQDMGVLARVQHKLLDGIDVDFSDVDVKVLDEMKWLPSTVEDQLGASLDRTLRIVDAIEAHPDNWTTIAFTPTVESARTIAALLTDRGIPAASISSNTDANIRRHYISEFKAGRIRVLTNYGVLTQGFDAPKVDAVYVTRPTFSPNTYQQMIGRGLRGKENGGTEEVLIVNVKDNFATYGDRLAFKEFEYLWQR</sequence>
<comment type="caution">
    <text evidence="3">The sequence shown here is derived from an EMBL/GenBank/DDBJ whole genome shotgun (WGS) entry which is preliminary data.</text>
</comment>
<dbReference type="PROSITE" id="PS51192">
    <property type="entry name" value="HELICASE_ATP_BIND_1"/>
    <property type="match status" value="1"/>
</dbReference>